<evidence type="ECO:0000256" key="4">
    <source>
        <dbReference type="ARBA" id="ARBA00022692"/>
    </source>
</evidence>
<dbReference type="Gene3D" id="2.40.160.60">
    <property type="entry name" value="Outer membrane protein transport protein (OMPP1/FadL/TodX)"/>
    <property type="match status" value="1"/>
</dbReference>
<dbReference type="AlphaFoldDB" id="A0AAX1TNK1"/>
<dbReference type="PANTHER" id="PTHR35093:SF8">
    <property type="entry name" value="OUTER MEMBRANE PROTEIN NMB0088-RELATED"/>
    <property type="match status" value="1"/>
</dbReference>
<dbReference type="InterPro" id="IPR005017">
    <property type="entry name" value="OMPP1/FadL/TodX"/>
</dbReference>
<feature type="signal peptide" evidence="8">
    <location>
        <begin position="1"/>
        <end position="20"/>
    </location>
</feature>
<dbReference type="GO" id="GO:0015483">
    <property type="term" value="F:long-chain fatty acid transporting porin activity"/>
    <property type="evidence" value="ECO:0007669"/>
    <property type="project" value="TreeGrafter"/>
</dbReference>
<accession>A0AAX1TNK1</accession>
<name>A0AAX1TNK1_9FUSO</name>
<protein>
    <submittedName>
        <fullName evidence="9">Long-chain fatty acid outer membrane transporter</fullName>
    </submittedName>
</protein>
<feature type="chain" id="PRO_5043298086" evidence="8">
    <location>
        <begin position="21"/>
        <end position="447"/>
    </location>
</feature>
<dbReference type="GO" id="GO:0009279">
    <property type="term" value="C:cell outer membrane"/>
    <property type="evidence" value="ECO:0007669"/>
    <property type="project" value="UniProtKB-SubCell"/>
</dbReference>
<dbReference type="EMBL" id="LS483487">
    <property type="protein sequence ID" value="SQJ00172.1"/>
    <property type="molecule type" value="Genomic_DNA"/>
</dbReference>
<organism evidence="9 10">
    <name type="scientific">Fusobacterium ulcerans</name>
    <dbReference type="NCBI Taxonomy" id="861"/>
    <lineage>
        <taxon>Bacteria</taxon>
        <taxon>Fusobacteriati</taxon>
        <taxon>Fusobacteriota</taxon>
        <taxon>Fusobacteriia</taxon>
        <taxon>Fusobacteriales</taxon>
        <taxon>Fusobacteriaceae</taxon>
        <taxon>Fusobacterium</taxon>
    </lineage>
</organism>
<evidence type="ECO:0000313" key="10">
    <source>
        <dbReference type="Proteomes" id="UP000249008"/>
    </source>
</evidence>
<evidence type="ECO:0000256" key="3">
    <source>
        <dbReference type="ARBA" id="ARBA00022452"/>
    </source>
</evidence>
<evidence type="ECO:0000313" key="9">
    <source>
        <dbReference type="EMBL" id="SQJ00172.1"/>
    </source>
</evidence>
<evidence type="ECO:0000256" key="1">
    <source>
        <dbReference type="ARBA" id="ARBA00004571"/>
    </source>
</evidence>
<evidence type="ECO:0000256" key="2">
    <source>
        <dbReference type="ARBA" id="ARBA00008163"/>
    </source>
</evidence>
<dbReference type="SUPFAM" id="SSF56935">
    <property type="entry name" value="Porins"/>
    <property type="match status" value="1"/>
</dbReference>
<proteinExistence type="inferred from homology"/>
<keyword evidence="5 8" id="KW-0732">Signal</keyword>
<evidence type="ECO:0000256" key="8">
    <source>
        <dbReference type="SAM" id="SignalP"/>
    </source>
</evidence>
<gene>
    <name evidence="9" type="ORF">NCTC12112_00526</name>
</gene>
<evidence type="ECO:0000256" key="6">
    <source>
        <dbReference type="ARBA" id="ARBA00023136"/>
    </source>
</evidence>
<comment type="similarity">
    <text evidence="2">Belongs to the OmpP1/FadL family.</text>
</comment>
<keyword evidence="3" id="KW-1134">Transmembrane beta strand</keyword>
<evidence type="ECO:0000256" key="7">
    <source>
        <dbReference type="ARBA" id="ARBA00023237"/>
    </source>
</evidence>
<dbReference type="GeneID" id="78455117"/>
<dbReference type="Pfam" id="PF03349">
    <property type="entry name" value="Toluene_X"/>
    <property type="match status" value="1"/>
</dbReference>
<evidence type="ECO:0000256" key="5">
    <source>
        <dbReference type="ARBA" id="ARBA00022729"/>
    </source>
</evidence>
<keyword evidence="4" id="KW-0812">Transmembrane</keyword>
<sequence length="447" mass="49287">MRKKLGILALTAVLGTGAYAASIDHIQTYTPEYLGNQAQNGMINNVSVYYNPAGLMQLERGTYFHAGMQIAFGTEEMKYKGKKYEADLFQPIPNFSLYSVRDERAIFWTFGALGGGGDLEYKDGVAGIAVVPDILTSLGFSSAKDIGSSAEGTNMYVQNTLGRAWMINDKLSMSIAARAVLGMRNLKGDLNVDASSSGVTQKLHADIDSERTAWGFGGQIGFNYKASDRLNLALRYDTRVKMNFKASGTEKPTPIVLGIGPGQSLNLGFSDFYPEYKDGTKYRRDLPAILAAGASYKITDRWTMALSGNYYFNKDAKMDKTKESAVLKGLGVKHLEPEYDNGWEIAVGTEYKLTDKWTWIGSVNYADTGAKKNSYDDIEYALNSIMVGTGLKYKPNDTMEWVATVTHFFYDGKTGNYVEKYPGKAQVVEQKYDKSISAVGLGFTKKF</sequence>
<comment type="subcellular location">
    <subcellularLocation>
        <location evidence="1">Cell outer membrane</location>
        <topology evidence="1">Multi-pass membrane protein</topology>
    </subcellularLocation>
</comment>
<dbReference type="RefSeq" id="WP_005978311.1">
    <property type="nucleotide sequence ID" value="NZ_CABKNW010000003.1"/>
</dbReference>
<reference evidence="9 10" key="1">
    <citation type="submission" date="2018-06" db="EMBL/GenBank/DDBJ databases">
        <authorList>
            <consortium name="Pathogen Informatics"/>
            <person name="Doyle S."/>
        </authorList>
    </citation>
    <scope>NUCLEOTIDE SEQUENCE [LARGE SCALE GENOMIC DNA]</scope>
    <source>
        <strain evidence="9 10">NCTC12112</strain>
    </source>
</reference>
<dbReference type="Proteomes" id="UP000249008">
    <property type="component" value="Chromosome 1"/>
</dbReference>
<dbReference type="PANTHER" id="PTHR35093">
    <property type="entry name" value="OUTER MEMBRANE PROTEIN NMB0088-RELATED"/>
    <property type="match status" value="1"/>
</dbReference>
<keyword evidence="7" id="KW-0998">Cell outer membrane</keyword>
<keyword evidence="6" id="KW-0472">Membrane</keyword>
<dbReference type="KEGG" id="ful:C4N20_09865"/>